<dbReference type="NCBIfam" id="NF047733">
    <property type="entry name" value="antiphage_MADS7"/>
    <property type="match status" value="1"/>
</dbReference>
<accession>A0ABP6NG00</accession>
<dbReference type="Pfam" id="PF26611">
    <property type="entry name" value="MAD7"/>
    <property type="match status" value="1"/>
</dbReference>
<evidence type="ECO:0000313" key="1">
    <source>
        <dbReference type="EMBL" id="GAA3147010.1"/>
    </source>
</evidence>
<gene>
    <name evidence="1" type="ORF">GCM10010521_37710</name>
</gene>
<protein>
    <submittedName>
        <fullName evidence="1">Uncharacterized protein</fullName>
    </submittedName>
</protein>
<proteinExistence type="predicted"/>
<reference evidence="2" key="1">
    <citation type="journal article" date="2019" name="Int. J. Syst. Evol. Microbiol.">
        <title>The Global Catalogue of Microorganisms (GCM) 10K type strain sequencing project: providing services to taxonomists for standard genome sequencing and annotation.</title>
        <authorList>
            <consortium name="The Broad Institute Genomics Platform"/>
            <consortium name="The Broad Institute Genome Sequencing Center for Infectious Disease"/>
            <person name="Wu L."/>
            <person name="Ma J."/>
        </authorList>
    </citation>
    <scope>NUCLEOTIDE SEQUENCE [LARGE SCALE GENOMIC DNA]</scope>
    <source>
        <strain evidence="2">JCM 11574</strain>
    </source>
</reference>
<name>A0ABP6NG00_9ACTN</name>
<comment type="caution">
    <text evidence="1">The sequence shown here is derived from an EMBL/GenBank/DDBJ whole genome shotgun (WGS) entry which is preliminary data.</text>
</comment>
<dbReference type="EMBL" id="BAAAVM010000049">
    <property type="protein sequence ID" value="GAA3147010.1"/>
    <property type="molecule type" value="Genomic_DNA"/>
</dbReference>
<dbReference type="Proteomes" id="UP001500893">
    <property type="component" value="Unassembled WGS sequence"/>
</dbReference>
<evidence type="ECO:0000313" key="2">
    <source>
        <dbReference type="Proteomes" id="UP001500893"/>
    </source>
</evidence>
<sequence>MTLGTGDKEFRHAGVSYLDYKQVEMDRVLSAFLARLRHDGWPARLARTGELTLEDYTDFFMESPQLFAGFDQNREVTYRWVETNLADLVGRGRATQSVAGLRPLHGLTYQFRNARKARPYGADEHLYEMIAQAGAGHGVLKQLKDFFFAGIDLRTLRITPGPDVDVETQALINLSESKRNEVADSADKRVPRVSHQPLHAPWSDLLVEDIRRMMFYRTLMPRSVFVEYLKVLFAFHLALYHLRATKLLPTMVRQPGATGPVQQSYGFFLDVAGVPGTDSARLAERSADSWYARIPEFVRATFTVRKLEDFAADLAAKHKHGIKRGATPFSVPFLIGLLGPKYRADRVAYGNFRLSAVIAAAQSAQDETVQRILALGLDEFSAFVEIVTAERVDFHRRYLTDCLDSLLLKNRPGAMITQPRGGRRRFVLDGRLLEVLLQIALLRPGGARGYHTAALRIDEFLEVIRERYGLYVDRIPPGDGFGVPSITDHAALRSNLTAFTTRLREIGFYTDLSDAYLAQTITPRYAVSADGTTS</sequence>
<dbReference type="RefSeq" id="WP_345053205.1">
    <property type="nucleotide sequence ID" value="NZ_BAAAVM010000049.1"/>
</dbReference>
<dbReference type="InterPro" id="IPR058120">
    <property type="entry name" value="MADS7"/>
</dbReference>
<keyword evidence="2" id="KW-1185">Reference proteome</keyword>
<organism evidence="1 2">
    <name type="scientific">Streptomyces rameus</name>
    <dbReference type="NCBI Taxonomy" id="68261"/>
    <lineage>
        <taxon>Bacteria</taxon>
        <taxon>Bacillati</taxon>
        <taxon>Actinomycetota</taxon>
        <taxon>Actinomycetes</taxon>
        <taxon>Kitasatosporales</taxon>
        <taxon>Streptomycetaceae</taxon>
        <taxon>Streptomyces</taxon>
    </lineage>
</organism>